<dbReference type="EMBL" id="MPZS01000003">
    <property type="protein sequence ID" value="OOY11362.1"/>
    <property type="molecule type" value="Genomic_DNA"/>
</dbReference>
<dbReference type="Pfam" id="PF08707">
    <property type="entry name" value="PriCT_2"/>
    <property type="match status" value="1"/>
</dbReference>
<dbReference type="RefSeq" id="WP_078575164.1">
    <property type="nucleotide sequence ID" value="NZ_MPZS01000003.1"/>
</dbReference>
<feature type="region of interest" description="Disordered" evidence="1">
    <location>
        <begin position="656"/>
        <end position="693"/>
    </location>
</feature>
<comment type="caution">
    <text evidence="3">The sequence shown here is derived from an EMBL/GenBank/DDBJ whole genome shotgun (WGS) entry which is preliminary data.</text>
</comment>
<evidence type="ECO:0000256" key="1">
    <source>
        <dbReference type="SAM" id="MobiDB-lite"/>
    </source>
</evidence>
<accession>A0ABX3MIW7</accession>
<name>A0ABX3MIW7_9RHOB</name>
<dbReference type="SUPFAM" id="SSF52540">
    <property type="entry name" value="P-loop containing nucleoside triphosphate hydrolases"/>
    <property type="match status" value="1"/>
</dbReference>
<dbReference type="Proteomes" id="UP000242224">
    <property type="component" value="Unassembled WGS sequence"/>
</dbReference>
<keyword evidence="4" id="KW-1185">Reference proteome</keyword>
<feature type="domain" description="Primase C-terminal 2" evidence="2">
    <location>
        <begin position="204"/>
        <end position="272"/>
    </location>
</feature>
<reference evidence="3 4" key="1">
    <citation type="submission" date="2016-11" db="EMBL/GenBank/DDBJ databases">
        <title>A multilocus sequence analysis scheme for characterization of bacteria in the genus Thioclava.</title>
        <authorList>
            <person name="Liu Y."/>
            <person name="Shao Z."/>
        </authorList>
    </citation>
    <scope>NUCLEOTIDE SEQUENCE [LARGE SCALE GENOMIC DNA]</scope>
    <source>
        <strain evidence="3 4">11.10-0-13</strain>
    </source>
</reference>
<organism evidence="3 4">
    <name type="scientific">Thioclava marina</name>
    <dbReference type="NCBI Taxonomy" id="1915077"/>
    <lineage>
        <taxon>Bacteria</taxon>
        <taxon>Pseudomonadati</taxon>
        <taxon>Pseudomonadota</taxon>
        <taxon>Alphaproteobacteria</taxon>
        <taxon>Rhodobacterales</taxon>
        <taxon>Paracoccaceae</taxon>
        <taxon>Thioclava</taxon>
    </lineage>
</organism>
<dbReference type="InterPro" id="IPR027417">
    <property type="entry name" value="P-loop_NTPase"/>
</dbReference>
<evidence type="ECO:0000313" key="3">
    <source>
        <dbReference type="EMBL" id="OOY11362.1"/>
    </source>
</evidence>
<evidence type="ECO:0000313" key="4">
    <source>
        <dbReference type="Proteomes" id="UP000242224"/>
    </source>
</evidence>
<evidence type="ECO:0000259" key="2">
    <source>
        <dbReference type="Pfam" id="PF08707"/>
    </source>
</evidence>
<sequence length="693" mass="75906">MDTVTEPAIGPQTNATFPTFTAMQAVRRWLIAAPDKVPHYANGTKRHGTLDTPADWQQLVSYSEARSARDARGEGWMLGFALGPDGTGGHWQGIDLDSVDQNRLAGLANDAPGYVEVSPSGQGAHAIGYGRSFTTLGSNGSGIEAYAAGRYFTVTEHPIRDSGTVCLASYVEQALAPRHGAARAQSAGNVETVPVDAKTVTELRSALMHMPADEYHLWVRVGIALRELGATGRGLWLEWSATSEKFDPKQAARKWETFNPTGTGYQAVFAEAQRQGWVNPASGAAQLGAPAAAPSPVESATDLLTRLSVDWTDDEDDEVPDIVDGLVADEDVTLLGGHGGVGKSFLALQMACAVALGETVLGCDTRQARVLYYSAEDGRKRLKRRLRRVTETFDYDPEGLQGNLLVLDASELEPLYGEELRDVGTAGRVLMMKNLGDTGTFRNLQAMVERFDPQLVIVDGASDTFDGNEIARREVRAFIKLLRQVHPTRKIGVLLMVHIDRASARGYGSNDDGYAGSAQWHNSCRRRMYLQQKVEKDDDDGSIISESFLLRVMKNTDGKPVPDRELARDNNGLWQAGVHIGGDLAGEQQQDVREVIATLIREYYEREEFISASLAANAPTGAHASLSGDPRWPRKLRRAKQTNEVLRDMVRDGILAKEPYKRPNRTTGERWMVQRDPSKPFERNAHGAHSGTR</sequence>
<dbReference type="Pfam" id="PF13481">
    <property type="entry name" value="AAA_25"/>
    <property type="match status" value="1"/>
</dbReference>
<dbReference type="Gene3D" id="3.40.50.300">
    <property type="entry name" value="P-loop containing nucleotide triphosphate hydrolases"/>
    <property type="match status" value="1"/>
</dbReference>
<dbReference type="InterPro" id="IPR014819">
    <property type="entry name" value="PriCT_2"/>
</dbReference>
<protein>
    <recommendedName>
        <fullName evidence="2">Primase C-terminal 2 domain-containing protein</fullName>
    </recommendedName>
</protein>
<feature type="compositionally biased region" description="Basic and acidic residues" evidence="1">
    <location>
        <begin position="672"/>
        <end position="685"/>
    </location>
</feature>
<gene>
    <name evidence="3" type="ORF">BMG00_16720</name>
</gene>
<proteinExistence type="predicted"/>